<feature type="non-terminal residue" evidence="1">
    <location>
        <position position="1"/>
    </location>
</feature>
<protein>
    <submittedName>
        <fullName evidence="1">Uncharacterized protein</fullName>
    </submittedName>
</protein>
<sequence length="70" mass="7989">VPIESTNVTVHFVKEPTRRKNNCSVTTTGHHATLIVMKKLRNPACGLSRLRVIIVYESLKDRIFVRKTTN</sequence>
<dbReference type="AlphaFoldDB" id="A0A382SCI8"/>
<dbReference type="EMBL" id="UINC01128053">
    <property type="protein sequence ID" value="SVD07569.1"/>
    <property type="molecule type" value="Genomic_DNA"/>
</dbReference>
<evidence type="ECO:0000313" key="1">
    <source>
        <dbReference type="EMBL" id="SVD07569.1"/>
    </source>
</evidence>
<organism evidence="1">
    <name type="scientific">marine metagenome</name>
    <dbReference type="NCBI Taxonomy" id="408172"/>
    <lineage>
        <taxon>unclassified sequences</taxon>
        <taxon>metagenomes</taxon>
        <taxon>ecological metagenomes</taxon>
    </lineage>
</organism>
<gene>
    <name evidence="1" type="ORF">METZ01_LOCUS360423</name>
</gene>
<accession>A0A382SCI8</accession>
<proteinExistence type="predicted"/>
<name>A0A382SCI8_9ZZZZ</name>
<reference evidence="1" key="1">
    <citation type="submission" date="2018-05" db="EMBL/GenBank/DDBJ databases">
        <authorList>
            <person name="Lanie J.A."/>
            <person name="Ng W.-L."/>
            <person name="Kazmierczak K.M."/>
            <person name="Andrzejewski T.M."/>
            <person name="Davidsen T.M."/>
            <person name="Wayne K.J."/>
            <person name="Tettelin H."/>
            <person name="Glass J.I."/>
            <person name="Rusch D."/>
            <person name="Podicherti R."/>
            <person name="Tsui H.-C.T."/>
            <person name="Winkler M.E."/>
        </authorList>
    </citation>
    <scope>NUCLEOTIDE SEQUENCE</scope>
</reference>